<organism evidence="1 2">
    <name type="scientific">Protopolystoma xenopodis</name>
    <dbReference type="NCBI Taxonomy" id="117903"/>
    <lineage>
        <taxon>Eukaryota</taxon>
        <taxon>Metazoa</taxon>
        <taxon>Spiralia</taxon>
        <taxon>Lophotrochozoa</taxon>
        <taxon>Platyhelminthes</taxon>
        <taxon>Monogenea</taxon>
        <taxon>Polyopisthocotylea</taxon>
        <taxon>Polystomatidea</taxon>
        <taxon>Polystomatidae</taxon>
        <taxon>Protopolystoma</taxon>
    </lineage>
</organism>
<evidence type="ECO:0000313" key="1">
    <source>
        <dbReference type="EMBL" id="VEL24039.1"/>
    </source>
</evidence>
<keyword evidence="2" id="KW-1185">Reference proteome</keyword>
<dbReference type="AlphaFoldDB" id="A0A448WZJ3"/>
<protein>
    <submittedName>
        <fullName evidence="1">Uncharacterized protein</fullName>
    </submittedName>
</protein>
<dbReference type="Proteomes" id="UP000784294">
    <property type="component" value="Unassembled WGS sequence"/>
</dbReference>
<sequence length="88" mass="9884">MLNAAVREAQARQPATFNLSLTNYRLKLFTGRLAVSSWILRENQCNLCICVRLSRLSSVAGSDGVYGGERHAIRNENEFARTIRNSKV</sequence>
<comment type="caution">
    <text evidence="1">The sequence shown here is derived from an EMBL/GenBank/DDBJ whole genome shotgun (WGS) entry which is preliminary data.</text>
</comment>
<name>A0A448WZJ3_9PLAT</name>
<accession>A0A448WZJ3</accession>
<proteinExistence type="predicted"/>
<reference evidence="1" key="1">
    <citation type="submission" date="2018-11" db="EMBL/GenBank/DDBJ databases">
        <authorList>
            <consortium name="Pathogen Informatics"/>
        </authorList>
    </citation>
    <scope>NUCLEOTIDE SEQUENCE</scope>
</reference>
<dbReference type="EMBL" id="CAAALY010065482">
    <property type="protein sequence ID" value="VEL24039.1"/>
    <property type="molecule type" value="Genomic_DNA"/>
</dbReference>
<evidence type="ECO:0000313" key="2">
    <source>
        <dbReference type="Proteomes" id="UP000784294"/>
    </source>
</evidence>
<gene>
    <name evidence="1" type="ORF">PXEA_LOCUS17479</name>
</gene>